<evidence type="ECO:0000259" key="6">
    <source>
        <dbReference type="PROSITE" id="PS51007"/>
    </source>
</evidence>
<dbReference type="Proteomes" id="UP000095042">
    <property type="component" value="Unassembled WGS sequence"/>
</dbReference>
<dbReference type="EMBL" id="LPWD01000079">
    <property type="protein sequence ID" value="ODS03620.1"/>
    <property type="molecule type" value="Genomic_DNA"/>
</dbReference>
<evidence type="ECO:0000256" key="3">
    <source>
        <dbReference type="ARBA" id="ARBA00023004"/>
    </source>
</evidence>
<keyword evidence="8" id="KW-1185">Reference proteome</keyword>
<evidence type="ECO:0000256" key="4">
    <source>
        <dbReference type="PROSITE-ProRule" id="PRU00433"/>
    </source>
</evidence>
<evidence type="ECO:0000256" key="1">
    <source>
        <dbReference type="ARBA" id="ARBA00022617"/>
    </source>
</evidence>
<evidence type="ECO:0000313" key="7">
    <source>
        <dbReference type="EMBL" id="ODS03620.1"/>
    </source>
</evidence>
<reference evidence="7 8" key="1">
    <citation type="journal article" date="2016" name="Environ. Microbiol.">
        <title>New Methyloceanibacter diversity from North Sea sediments includes methanotroph containing solely the soluble methane monooxygenase.</title>
        <authorList>
            <person name="Vekeman B."/>
            <person name="Kerckhof F.M."/>
            <person name="Cremers G."/>
            <person name="de Vos P."/>
            <person name="Vandamme P."/>
            <person name="Boon N."/>
            <person name="Op den Camp H.J."/>
            <person name="Heylen K."/>
        </authorList>
    </citation>
    <scope>NUCLEOTIDE SEQUENCE [LARGE SCALE GENOMIC DNA]</scope>
    <source>
        <strain evidence="7 8">R-67177</strain>
    </source>
</reference>
<comment type="caution">
    <text evidence="7">The sequence shown here is derived from an EMBL/GenBank/DDBJ whole genome shotgun (WGS) entry which is preliminary data.</text>
</comment>
<evidence type="ECO:0000256" key="5">
    <source>
        <dbReference type="SAM" id="Phobius"/>
    </source>
</evidence>
<dbReference type="Gene3D" id="1.10.760.10">
    <property type="entry name" value="Cytochrome c-like domain"/>
    <property type="match status" value="1"/>
</dbReference>
<keyword evidence="5" id="KW-0812">Transmembrane</keyword>
<dbReference type="InterPro" id="IPR036909">
    <property type="entry name" value="Cyt_c-like_dom_sf"/>
</dbReference>
<keyword evidence="2 4" id="KW-0479">Metal-binding</keyword>
<gene>
    <name evidence="7" type="ORF">AUC71_00715</name>
</gene>
<evidence type="ECO:0000313" key="8">
    <source>
        <dbReference type="Proteomes" id="UP000095042"/>
    </source>
</evidence>
<feature type="transmembrane region" description="Helical" evidence="5">
    <location>
        <begin position="12"/>
        <end position="36"/>
    </location>
</feature>
<dbReference type="OrthoDB" id="9773456at2"/>
<dbReference type="SUPFAM" id="SSF46626">
    <property type="entry name" value="Cytochrome c"/>
    <property type="match status" value="1"/>
</dbReference>
<keyword evidence="1 4" id="KW-0349">Heme</keyword>
<keyword evidence="3 4" id="KW-0408">Iron</keyword>
<dbReference type="GO" id="GO:0009055">
    <property type="term" value="F:electron transfer activity"/>
    <property type="evidence" value="ECO:0007669"/>
    <property type="project" value="InterPro"/>
</dbReference>
<accession>A0A1E3WD14</accession>
<sequence length="201" mass="22105">MSDSVSATVKRSWLIPFWVGSALLAVIGVSVLGLYWGVYNVAADVPHTQPVFRLLEAVRDRSIAVRAADIVVPSDLSDPERIAAGAGQYAEMCSSCHLAPGMKRTEISRGLYPRAPELRRGSRVTAAEDFWIIKHGIKATGMPAWGITHDDELVWDVVAFLRKLPELSPEEYRAIVRTAPKNHDAMMKEMESGDGHGSHQD</sequence>
<dbReference type="RefSeq" id="WP_069623194.1">
    <property type="nucleotide sequence ID" value="NZ_LPWD01000079.1"/>
</dbReference>
<dbReference type="GO" id="GO:0046872">
    <property type="term" value="F:metal ion binding"/>
    <property type="evidence" value="ECO:0007669"/>
    <property type="project" value="UniProtKB-KW"/>
</dbReference>
<proteinExistence type="predicted"/>
<keyword evidence="5" id="KW-1133">Transmembrane helix</keyword>
<dbReference type="GO" id="GO:0020037">
    <property type="term" value="F:heme binding"/>
    <property type="evidence" value="ECO:0007669"/>
    <property type="project" value="InterPro"/>
</dbReference>
<protein>
    <submittedName>
        <fullName evidence="7">Cytochrome C</fullName>
    </submittedName>
</protein>
<organism evidence="7 8">
    <name type="scientific">Methyloceanibacter marginalis</name>
    <dbReference type="NCBI Taxonomy" id="1774971"/>
    <lineage>
        <taxon>Bacteria</taxon>
        <taxon>Pseudomonadati</taxon>
        <taxon>Pseudomonadota</taxon>
        <taxon>Alphaproteobacteria</taxon>
        <taxon>Hyphomicrobiales</taxon>
        <taxon>Hyphomicrobiaceae</taxon>
        <taxon>Methyloceanibacter</taxon>
    </lineage>
</organism>
<dbReference type="PROSITE" id="PS51007">
    <property type="entry name" value="CYTC"/>
    <property type="match status" value="1"/>
</dbReference>
<keyword evidence="5" id="KW-0472">Membrane</keyword>
<feature type="domain" description="Cytochrome c" evidence="6">
    <location>
        <begin position="80"/>
        <end position="165"/>
    </location>
</feature>
<name>A0A1E3WD14_9HYPH</name>
<dbReference type="Pfam" id="PF13442">
    <property type="entry name" value="Cytochrome_CBB3"/>
    <property type="match status" value="1"/>
</dbReference>
<dbReference type="AlphaFoldDB" id="A0A1E3WD14"/>
<dbReference type="InterPro" id="IPR009056">
    <property type="entry name" value="Cyt_c-like_dom"/>
</dbReference>
<evidence type="ECO:0000256" key="2">
    <source>
        <dbReference type="ARBA" id="ARBA00022723"/>
    </source>
</evidence>